<reference evidence="3" key="1">
    <citation type="journal article" date="2014" name="BMC Genomics">
        <title>Genome sequencing of two Neorhizobium galegae strains reveals a noeT gene responsible for the unusual acetylation of the nodulation factors.</title>
        <authorList>
            <person name="Osterman J."/>
            <person name="Marsh J."/>
            <person name="Laine P.K."/>
            <person name="Zeng Z."/>
            <person name="Alatalo E."/>
            <person name="Sullivan J.T."/>
            <person name="Young J.P."/>
            <person name="Thomas-Oates J."/>
            <person name="Paulin L."/>
            <person name="Lindstrom K."/>
        </authorList>
    </citation>
    <scope>NUCLEOTIDE SEQUENCE [LARGE SCALE GENOMIC DNA]</scope>
    <source>
        <strain evidence="3">HAMBI 540</strain>
    </source>
</reference>
<keyword evidence="1" id="KW-0812">Transmembrane</keyword>
<evidence type="ECO:0008006" key="4">
    <source>
        <dbReference type="Google" id="ProtNLM"/>
    </source>
</evidence>
<gene>
    <name evidence="2" type="ORF">RG540_CH09140</name>
</gene>
<feature type="transmembrane region" description="Helical" evidence="1">
    <location>
        <begin position="44"/>
        <end position="62"/>
    </location>
</feature>
<evidence type="ECO:0000313" key="3">
    <source>
        <dbReference type="Proteomes" id="UP000028181"/>
    </source>
</evidence>
<evidence type="ECO:0000313" key="2">
    <source>
        <dbReference type="EMBL" id="CDN47103.1"/>
    </source>
</evidence>
<name>A0A068SLK8_NEOGA</name>
<dbReference type="KEGG" id="ngg:RG540_CH09140"/>
<protein>
    <recommendedName>
        <fullName evidence="4">Transmembrane protein</fullName>
    </recommendedName>
</protein>
<dbReference type="EMBL" id="HG938353">
    <property type="protein sequence ID" value="CDN47103.1"/>
    <property type="molecule type" value="Genomic_DNA"/>
</dbReference>
<dbReference type="PATRIC" id="fig|1028800.3.peg.926"/>
<dbReference type="Proteomes" id="UP000028181">
    <property type="component" value="Chromosome I"/>
</dbReference>
<organism evidence="2 3">
    <name type="scientific">Neorhizobium galegae bv. orientalis str. HAMBI 540</name>
    <dbReference type="NCBI Taxonomy" id="1028800"/>
    <lineage>
        <taxon>Bacteria</taxon>
        <taxon>Pseudomonadati</taxon>
        <taxon>Pseudomonadota</taxon>
        <taxon>Alphaproteobacteria</taxon>
        <taxon>Hyphomicrobiales</taxon>
        <taxon>Rhizobiaceae</taxon>
        <taxon>Rhizobium/Agrobacterium group</taxon>
        <taxon>Neorhizobium</taxon>
    </lineage>
</organism>
<keyword evidence="3" id="KW-1185">Reference proteome</keyword>
<accession>A0A068SLK8</accession>
<keyword evidence="1" id="KW-0472">Membrane</keyword>
<dbReference type="eggNOG" id="ENOG502ZEX5">
    <property type="taxonomic scope" value="Bacteria"/>
</dbReference>
<sequence length="67" mass="7256">MKFTRLALSIIGALLVVLGLIWIGQGSGAFPYPASSFMINQTPWIIRGAIAAIVGVVVIWGARRFLR</sequence>
<dbReference type="RefSeq" id="WP_038585069.1">
    <property type="nucleotide sequence ID" value="NZ_HG938353.1"/>
</dbReference>
<keyword evidence="1" id="KW-1133">Transmembrane helix</keyword>
<proteinExistence type="predicted"/>
<evidence type="ECO:0000256" key="1">
    <source>
        <dbReference type="SAM" id="Phobius"/>
    </source>
</evidence>
<dbReference type="GeneID" id="24259276"/>
<dbReference type="HOGENOM" id="CLU_187779_1_0_5"/>
<dbReference type="AlphaFoldDB" id="A0A068SLK8"/>